<accession>A0A939BD91</accession>
<dbReference type="Proteomes" id="UP000774750">
    <property type="component" value="Unassembled WGS sequence"/>
</dbReference>
<organism evidence="2 3">
    <name type="scientific">Merdimmobilis hominis</name>
    <dbReference type="NCBI Taxonomy" id="2897707"/>
    <lineage>
        <taxon>Bacteria</taxon>
        <taxon>Bacillati</taxon>
        <taxon>Bacillota</taxon>
        <taxon>Clostridia</taxon>
        <taxon>Eubacteriales</taxon>
        <taxon>Oscillospiraceae</taxon>
        <taxon>Merdimmobilis</taxon>
    </lineage>
</organism>
<sequence length="159" mass="18024">MAVTSLWRVKGYIGKVLLYAENPDKTTNPETIPVAEELNRDTLEDVISYAGREEATNQRQHVWGVNCTAENARREMIAVKKQFGKEDGTIAYHGYQSFKEGEVTPELAHRIGIELATQLWGDRYQVLVATHLDKDSHIHNHFVSAPIRSRVNPLSKRLA</sequence>
<gene>
    <name evidence="2" type="ORF">H6A12_06805</name>
</gene>
<reference evidence="2" key="2">
    <citation type="journal article" date="2021" name="Sci. Rep.">
        <title>The distribution of antibiotic resistance genes in chicken gut microbiota commensals.</title>
        <authorList>
            <person name="Juricova H."/>
            <person name="Matiasovicova J."/>
            <person name="Kubasova T."/>
            <person name="Cejkova D."/>
            <person name="Rychlik I."/>
        </authorList>
    </citation>
    <scope>NUCLEOTIDE SEQUENCE</scope>
    <source>
        <strain evidence="2">An559</strain>
    </source>
</reference>
<proteinExistence type="predicted"/>
<comment type="caution">
    <text evidence="2">The sequence shown here is derived from an EMBL/GenBank/DDBJ whole genome shotgun (WGS) entry which is preliminary data.</text>
</comment>
<dbReference type="AlphaFoldDB" id="A0A939BD91"/>
<dbReference type="InterPro" id="IPR005094">
    <property type="entry name" value="Endonuclease_MobA/VirD2"/>
</dbReference>
<feature type="domain" description="MobA/VirD2-like nuclease" evidence="1">
    <location>
        <begin position="49"/>
        <end position="148"/>
    </location>
</feature>
<reference evidence="2" key="1">
    <citation type="submission" date="2020-08" db="EMBL/GenBank/DDBJ databases">
        <authorList>
            <person name="Cejkova D."/>
            <person name="Kubasova T."/>
            <person name="Jahodarova E."/>
            <person name="Rychlik I."/>
        </authorList>
    </citation>
    <scope>NUCLEOTIDE SEQUENCE</scope>
    <source>
        <strain evidence="2">An559</strain>
    </source>
</reference>
<name>A0A939BD91_9FIRM</name>
<protein>
    <submittedName>
        <fullName evidence="2">Relaxase/mobilization nuclease domain-containing protein</fullName>
    </submittedName>
</protein>
<dbReference type="EMBL" id="JACJKY010000008">
    <property type="protein sequence ID" value="MBM6920859.1"/>
    <property type="molecule type" value="Genomic_DNA"/>
</dbReference>
<dbReference type="Pfam" id="PF03432">
    <property type="entry name" value="Relaxase"/>
    <property type="match status" value="1"/>
</dbReference>
<evidence type="ECO:0000259" key="1">
    <source>
        <dbReference type="Pfam" id="PF03432"/>
    </source>
</evidence>
<keyword evidence="3" id="KW-1185">Reference proteome</keyword>
<evidence type="ECO:0000313" key="2">
    <source>
        <dbReference type="EMBL" id="MBM6920859.1"/>
    </source>
</evidence>
<evidence type="ECO:0000313" key="3">
    <source>
        <dbReference type="Proteomes" id="UP000774750"/>
    </source>
</evidence>
<dbReference type="RefSeq" id="WP_204446214.1">
    <property type="nucleotide sequence ID" value="NZ_JACJKY010000008.1"/>
</dbReference>